<keyword evidence="10" id="KW-0243">Dynein</keyword>
<accession>A0A8C4Q6N6</accession>
<proteinExistence type="inferred from homology"/>
<evidence type="ECO:0000256" key="4">
    <source>
        <dbReference type="ARBA" id="ARBA00006831"/>
    </source>
</evidence>
<keyword evidence="6" id="KW-0217">Developmental protein</keyword>
<dbReference type="Gene3D" id="3.40.50.300">
    <property type="entry name" value="P-loop containing nucleotide triphosphate hydrolases"/>
    <property type="match status" value="1"/>
</dbReference>
<dbReference type="GO" id="GO:0035721">
    <property type="term" value="P:intraciliary retrograde transport"/>
    <property type="evidence" value="ECO:0007669"/>
    <property type="project" value="InterPro"/>
</dbReference>
<dbReference type="GO" id="GO:0005813">
    <property type="term" value="C:centrosome"/>
    <property type="evidence" value="ECO:0007669"/>
    <property type="project" value="UniProtKB-SubCell"/>
</dbReference>
<keyword evidence="9" id="KW-0970">Cilium biogenesis/degradation</keyword>
<evidence type="ECO:0000256" key="12">
    <source>
        <dbReference type="ARBA" id="ARBA00023175"/>
    </source>
</evidence>
<evidence type="ECO:0000256" key="5">
    <source>
        <dbReference type="ARBA" id="ARBA00018863"/>
    </source>
</evidence>
<keyword evidence="7" id="KW-0963">Cytoplasm</keyword>
<keyword evidence="13" id="KW-0206">Cytoskeleton</keyword>
<evidence type="ECO:0000256" key="13">
    <source>
        <dbReference type="ARBA" id="ARBA00023212"/>
    </source>
</evidence>
<dbReference type="InterPro" id="IPR027417">
    <property type="entry name" value="P-loop_NTPase"/>
</dbReference>
<dbReference type="GO" id="GO:0005930">
    <property type="term" value="C:axoneme"/>
    <property type="evidence" value="ECO:0007669"/>
    <property type="project" value="UniProtKB-SubCell"/>
</dbReference>
<organism evidence="15 16">
    <name type="scientific">Eptatretus burgeri</name>
    <name type="common">Inshore hagfish</name>
    <dbReference type="NCBI Taxonomy" id="7764"/>
    <lineage>
        <taxon>Eukaryota</taxon>
        <taxon>Metazoa</taxon>
        <taxon>Chordata</taxon>
        <taxon>Craniata</taxon>
        <taxon>Vertebrata</taxon>
        <taxon>Cyclostomata</taxon>
        <taxon>Myxini</taxon>
        <taxon>Myxiniformes</taxon>
        <taxon>Myxinidae</taxon>
        <taxon>Eptatretinae</taxon>
        <taxon>Eptatretus</taxon>
    </lineage>
</organism>
<comment type="similarity">
    <text evidence="4">Belongs to the dynein light intermediate chain family.</text>
</comment>
<evidence type="ECO:0000256" key="2">
    <source>
        <dbReference type="ARBA" id="ARBA00004300"/>
    </source>
</evidence>
<dbReference type="GO" id="GO:0036064">
    <property type="term" value="C:ciliary basal body"/>
    <property type="evidence" value="ECO:0007669"/>
    <property type="project" value="TreeGrafter"/>
</dbReference>
<dbReference type="GO" id="GO:0035735">
    <property type="term" value="P:intraciliary transport involved in cilium assembly"/>
    <property type="evidence" value="ECO:0007669"/>
    <property type="project" value="InterPro"/>
</dbReference>
<evidence type="ECO:0000256" key="7">
    <source>
        <dbReference type="ARBA" id="ARBA00022490"/>
    </source>
</evidence>
<dbReference type="GeneTree" id="ENSGT00390000010498"/>
<dbReference type="InterPro" id="IPR022780">
    <property type="entry name" value="Dynein_light_int_chain"/>
</dbReference>
<evidence type="ECO:0000256" key="9">
    <source>
        <dbReference type="ARBA" id="ARBA00022794"/>
    </source>
</evidence>
<dbReference type="AlphaFoldDB" id="A0A8C4Q6N6"/>
<sequence>MQQDAENNDRLRPQENTIFFFGTKNGGKTTVIHQFLDRDEPPRPTVALNYSFARKTRGQVKDIAHVWELGGGTLFSSLLKIPITAKTIRRLTLVLVLDLSAPERFCQNFLDLLMLARASVQTAVAELDKTDHNIHNQMKNKMLNKFGRDHVDRNKLDLFSTPLLILGTKYDLFQMFDSDKQKLICKTLRFVSHVHGGTLLFTSNTKDSMMTRTRNVINHLVFSSPLG</sequence>
<dbReference type="InterPro" id="IPR040045">
    <property type="entry name" value="DYNC2LI1"/>
</dbReference>
<evidence type="ECO:0000256" key="11">
    <source>
        <dbReference type="ARBA" id="ARBA00023069"/>
    </source>
</evidence>
<dbReference type="GO" id="GO:0005868">
    <property type="term" value="C:cytoplasmic dynein complex"/>
    <property type="evidence" value="ECO:0007669"/>
    <property type="project" value="InterPro"/>
</dbReference>
<protein>
    <recommendedName>
        <fullName evidence="5">Cytoplasmic dynein 2 light intermediate chain 1</fullName>
    </recommendedName>
</protein>
<keyword evidence="16" id="KW-1185">Reference proteome</keyword>
<dbReference type="GO" id="GO:0005874">
    <property type="term" value="C:microtubule"/>
    <property type="evidence" value="ECO:0007669"/>
    <property type="project" value="UniProtKB-KW"/>
</dbReference>
<dbReference type="Proteomes" id="UP000694388">
    <property type="component" value="Unplaced"/>
</dbReference>
<dbReference type="PANTHER" id="PTHR13236">
    <property type="entry name" value="DYNEIN 2 LIGHT INTERMEDIATE CHAIN, ISOFORM 2"/>
    <property type="match status" value="1"/>
</dbReference>
<evidence type="ECO:0000256" key="6">
    <source>
        <dbReference type="ARBA" id="ARBA00022473"/>
    </source>
</evidence>
<evidence type="ECO:0000313" key="16">
    <source>
        <dbReference type="Proteomes" id="UP000694388"/>
    </source>
</evidence>
<reference evidence="15" key="1">
    <citation type="submission" date="2025-08" db="UniProtKB">
        <authorList>
            <consortium name="Ensembl"/>
        </authorList>
    </citation>
    <scope>IDENTIFICATION</scope>
</reference>
<name>A0A8C4Q6N6_EPTBU</name>
<dbReference type="OMA" id="ICHVWEY"/>
<keyword evidence="14" id="KW-0966">Cell projection</keyword>
<dbReference type="Pfam" id="PF05783">
    <property type="entry name" value="DLIC"/>
    <property type="match status" value="1"/>
</dbReference>
<keyword evidence="11" id="KW-0969">Cilium</keyword>
<evidence type="ECO:0000256" key="14">
    <source>
        <dbReference type="ARBA" id="ARBA00023273"/>
    </source>
</evidence>
<dbReference type="Ensembl" id="ENSEBUT00000011060.1">
    <property type="protein sequence ID" value="ENSEBUP00000010511.1"/>
    <property type="gene ID" value="ENSEBUG00000006772.1"/>
</dbReference>
<keyword evidence="8" id="KW-0493">Microtubule</keyword>
<dbReference type="PANTHER" id="PTHR13236:SF0">
    <property type="entry name" value="CYTOPLASMIC DYNEIN 2 LIGHT INTERMEDIATE CHAIN 1"/>
    <property type="match status" value="1"/>
</dbReference>
<evidence type="ECO:0000256" key="1">
    <source>
        <dbReference type="ARBA" id="ARBA00004120"/>
    </source>
</evidence>
<evidence type="ECO:0000256" key="3">
    <source>
        <dbReference type="ARBA" id="ARBA00004430"/>
    </source>
</evidence>
<reference evidence="15" key="2">
    <citation type="submission" date="2025-09" db="UniProtKB">
        <authorList>
            <consortium name="Ensembl"/>
        </authorList>
    </citation>
    <scope>IDENTIFICATION</scope>
</reference>
<keyword evidence="12" id="KW-0505">Motor protein</keyword>
<dbReference type="GO" id="GO:0045504">
    <property type="term" value="F:dynein heavy chain binding"/>
    <property type="evidence" value="ECO:0007669"/>
    <property type="project" value="TreeGrafter"/>
</dbReference>
<evidence type="ECO:0000256" key="8">
    <source>
        <dbReference type="ARBA" id="ARBA00022701"/>
    </source>
</evidence>
<dbReference type="SUPFAM" id="SSF52540">
    <property type="entry name" value="P-loop containing nucleoside triphosphate hydrolases"/>
    <property type="match status" value="1"/>
</dbReference>
<comment type="subcellular location">
    <subcellularLocation>
        <location evidence="3">Cytoplasm</location>
        <location evidence="3">Cytoskeleton</location>
        <location evidence="3">Cilium axoneme</location>
    </subcellularLocation>
    <subcellularLocation>
        <location evidence="1">Cytoplasm</location>
        <location evidence="1">Cytoskeleton</location>
        <location evidence="1">Cilium basal body</location>
    </subcellularLocation>
    <subcellularLocation>
        <location evidence="2">Cytoplasm</location>
        <location evidence="2">Cytoskeleton</location>
        <location evidence="2">Microtubule organizing center</location>
        <location evidence="2">Centrosome</location>
    </subcellularLocation>
</comment>
<evidence type="ECO:0000313" key="15">
    <source>
        <dbReference type="Ensembl" id="ENSEBUP00000010511.1"/>
    </source>
</evidence>
<evidence type="ECO:0000256" key="10">
    <source>
        <dbReference type="ARBA" id="ARBA00023017"/>
    </source>
</evidence>